<feature type="region of interest" description="Disordered" evidence="1">
    <location>
        <begin position="279"/>
        <end position="307"/>
    </location>
</feature>
<proteinExistence type="predicted"/>
<organism evidence="2">
    <name type="scientific">Timema douglasi</name>
    <name type="common">Walking stick</name>
    <dbReference type="NCBI Taxonomy" id="61478"/>
    <lineage>
        <taxon>Eukaryota</taxon>
        <taxon>Metazoa</taxon>
        <taxon>Ecdysozoa</taxon>
        <taxon>Arthropoda</taxon>
        <taxon>Hexapoda</taxon>
        <taxon>Insecta</taxon>
        <taxon>Pterygota</taxon>
        <taxon>Neoptera</taxon>
        <taxon>Polyneoptera</taxon>
        <taxon>Phasmatodea</taxon>
        <taxon>Timematodea</taxon>
        <taxon>Timematoidea</taxon>
        <taxon>Timematidae</taxon>
        <taxon>Timema</taxon>
    </lineage>
</organism>
<evidence type="ECO:0000313" key="2">
    <source>
        <dbReference type="EMBL" id="CAD7202784.1"/>
    </source>
</evidence>
<dbReference type="AlphaFoldDB" id="A0A7R8VTI1"/>
<protein>
    <submittedName>
        <fullName evidence="2">Uncharacterized protein</fullName>
    </submittedName>
</protein>
<dbReference type="EMBL" id="OA569795">
    <property type="protein sequence ID" value="CAD7202784.1"/>
    <property type="molecule type" value="Genomic_DNA"/>
</dbReference>
<gene>
    <name evidence="2" type="ORF">TDIB3V08_LOCUS8964</name>
</gene>
<accession>A0A7R8VTI1</accession>
<sequence length="421" mass="47104">MDCQIPPLLPWMPLYQTCGIEVATCAQSGRQLRQTCGEVTVLVDQAVIKRSLHAPRMIHMTVPSGTIVFVFATYAHVKEREENMPVQSGKRKVPDGEELAKTQLGTSSGQVIYTTTPREAFIGGCVIDLLRIRDVSLKCEEVLYRVFFVPLVTYTAETWTLDVRETRKVEAMGVKFVRNMEKTTREARKEKEGASNKCAQVGGEEWKDRKRWGQFTKLTSHRWNHPSRVHTLACLDTETLLGCHQFHNHVRYIFQAMVLKGAHDRQSFKSLFNPELHKKGSRYTTDYRPNGRGPPPPPRRRLGGFGTGGQGNLAGCGGGPMAVTNLNNLHVPFTAGLWKFHEGSLPTITAGHDIAVVLRDLPHLCIVEQSVTFLVEEGHVDAGPITTTTPRISQYLLRLHKVLGCKKSAGQKVACYKEHNI</sequence>
<reference evidence="2" key="1">
    <citation type="submission" date="2020-11" db="EMBL/GenBank/DDBJ databases">
        <authorList>
            <person name="Tran Van P."/>
        </authorList>
    </citation>
    <scope>NUCLEOTIDE SEQUENCE</scope>
</reference>
<name>A0A7R8VTI1_TIMDO</name>
<evidence type="ECO:0000256" key="1">
    <source>
        <dbReference type="SAM" id="MobiDB-lite"/>
    </source>
</evidence>